<evidence type="ECO:0000256" key="1">
    <source>
        <dbReference type="SAM" id="Coils"/>
    </source>
</evidence>
<name>A0A5E5AUU8_9BURK</name>
<dbReference type="RefSeq" id="WP_150808304.1">
    <property type="nucleotide sequence ID" value="NZ_CABPSR010000001.1"/>
</dbReference>
<keyword evidence="1" id="KW-0175">Coiled coil</keyword>
<gene>
    <name evidence="2" type="ORF">PSP31121_00923</name>
</gene>
<evidence type="ECO:0000313" key="3">
    <source>
        <dbReference type="Proteomes" id="UP000335538"/>
    </source>
</evidence>
<proteinExistence type="predicted"/>
<organism evidence="2 3">
    <name type="scientific">Pandoraea sputorum</name>
    <dbReference type="NCBI Taxonomy" id="93222"/>
    <lineage>
        <taxon>Bacteria</taxon>
        <taxon>Pseudomonadati</taxon>
        <taxon>Pseudomonadota</taxon>
        <taxon>Betaproteobacteria</taxon>
        <taxon>Burkholderiales</taxon>
        <taxon>Burkholderiaceae</taxon>
        <taxon>Pandoraea</taxon>
    </lineage>
</organism>
<evidence type="ECO:0000313" key="2">
    <source>
        <dbReference type="EMBL" id="VVE76846.1"/>
    </source>
</evidence>
<sequence length="136" mass="15184">MARSTRELKERDGIAALAMLAHRREAGLRAALARLMSAAKEADDNVVTCERACDVQRDVWKRALSRGGVYGPREAAGAARLVEEERTSLVDAKARHSKAIDVAQQAQANVREQRERLQSNARKQEKLRELLKFYGA</sequence>
<dbReference type="Proteomes" id="UP000335538">
    <property type="component" value="Unassembled WGS sequence"/>
</dbReference>
<reference evidence="2 3" key="1">
    <citation type="submission" date="2019-08" db="EMBL/GenBank/DDBJ databases">
        <authorList>
            <person name="Peeters C."/>
        </authorList>
    </citation>
    <scope>NUCLEOTIDE SEQUENCE [LARGE SCALE GENOMIC DNA]</scope>
    <source>
        <strain evidence="2 3">LMG 31121</strain>
    </source>
</reference>
<feature type="coiled-coil region" evidence="1">
    <location>
        <begin position="100"/>
        <end position="127"/>
    </location>
</feature>
<accession>A0A5E5AUU8</accession>
<protein>
    <submittedName>
        <fullName evidence="2">Uncharacterized protein</fullName>
    </submittedName>
</protein>
<dbReference type="EMBL" id="CABPSR010000001">
    <property type="protein sequence ID" value="VVE76846.1"/>
    <property type="molecule type" value="Genomic_DNA"/>
</dbReference>
<dbReference type="AlphaFoldDB" id="A0A5E5AUU8"/>